<protein>
    <submittedName>
        <fullName evidence="1">Rrp4, putative</fullName>
    </submittedName>
</protein>
<reference evidence="1" key="2">
    <citation type="journal article" date="2015" name="Data Brief">
        <title>Shoot transcriptome of the giant reed, Arundo donax.</title>
        <authorList>
            <person name="Barrero R.A."/>
            <person name="Guerrero F.D."/>
            <person name="Moolhuijzen P."/>
            <person name="Goolsby J.A."/>
            <person name="Tidwell J."/>
            <person name="Bellgard S.E."/>
            <person name="Bellgard M.I."/>
        </authorList>
    </citation>
    <scope>NUCLEOTIDE SEQUENCE</scope>
    <source>
        <tissue evidence="1">Shoot tissue taken approximately 20 cm above the soil surface</tissue>
    </source>
</reference>
<proteinExistence type="predicted"/>
<name>A0A0A9GDG3_ARUDO</name>
<dbReference type="AlphaFoldDB" id="A0A0A9GDG3"/>
<sequence length="58" mass="6202">MSFISTFDDALASAVSIISSIVKVNHRAESTRTALASWQICFLVSTGVKFSTSVLGFC</sequence>
<reference evidence="1" key="1">
    <citation type="submission" date="2014-09" db="EMBL/GenBank/DDBJ databases">
        <authorList>
            <person name="Magalhaes I.L.F."/>
            <person name="Oliveira U."/>
            <person name="Santos F.R."/>
            <person name="Vidigal T.H.D.A."/>
            <person name="Brescovit A.D."/>
            <person name="Santos A.J."/>
        </authorList>
    </citation>
    <scope>NUCLEOTIDE SEQUENCE</scope>
    <source>
        <tissue evidence="1">Shoot tissue taken approximately 20 cm above the soil surface</tissue>
    </source>
</reference>
<accession>A0A0A9GDG3</accession>
<dbReference type="EMBL" id="GBRH01174806">
    <property type="protein sequence ID" value="JAE23090.1"/>
    <property type="molecule type" value="Transcribed_RNA"/>
</dbReference>
<organism evidence="1">
    <name type="scientific">Arundo donax</name>
    <name type="common">Giant reed</name>
    <name type="synonym">Donax arundinaceus</name>
    <dbReference type="NCBI Taxonomy" id="35708"/>
    <lineage>
        <taxon>Eukaryota</taxon>
        <taxon>Viridiplantae</taxon>
        <taxon>Streptophyta</taxon>
        <taxon>Embryophyta</taxon>
        <taxon>Tracheophyta</taxon>
        <taxon>Spermatophyta</taxon>
        <taxon>Magnoliopsida</taxon>
        <taxon>Liliopsida</taxon>
        <taxon>Poales</taxon>
        <taxon>Poaceae</taxon>
        <taxon>PACMAD clade</taxon>
        <taxon>Arundinoideae</taxon>
        <taxon>Arundineae</taxon>
        <taxon>Arundo</taxon>
    </lineage>
</organism>
<evidence type="ECO:0000313" key="1">
    <source>
        <dbReference type="EMBL" id="JAE23090.1"/>
    </source>
</evidence>